<accession>A0ABD3WUG3</accession>
<reference evidence="1 2" key="1">
    <citation type="submission" date="2024-11" db="EMBL/GenBank/DDBJ databases">
        <title>Chromosome-level genome assembly of the freshwater bivalve Anodonta woodiana.</title>
        <authorList>
            <person name="Chen X."/>
        </authorList>
    </citation>
    <scope>NUCLEOTIDE SEQUENCE [LARGE SCALE GENOMIC DNA]</scope>
    <source>
        <strain evidence="1">MN2024</strain>
        <tissue evidence="1">Gills</tissue>
    </source>
</reference>
<keyword evidence="2" id="KW-1185">Reference proteome</keyword>
<comment type="caution">
    <text evidence="1">The sequence shown here is derived from an EMBL/GenBank/DDBJ whole genome shotgun (WGS) entry which is preliminary data.</text>
</comment>
<evidence type="ECO:0000313" key="2">
    <source>
        <dbReference type="Proteomes" id="UP001634394"/>
    </source>
</evidence>
<name>A0ABD3WUG3_SINWO</name>
<evidence type="ECO:0000313" key="1">
    <source>
        <dbReference type="EMBL" id="KAL3876888.1"/>
    </source>
</evidence>
<dbReference type="EMBL" id="JBJQND010000005">
    <property type="protein sequence ID" value="KAL3876888.1"/>
    <property type="molecule type" value="Genomic_DNA"/>
</dbReference>
<dbReference type="Proteomes" id="UP001634394">
    <property type="component" value="Unassembled WGS sequence"/>
</dbReference>
<proteinExistence type="predicted"/>
<dbReference type="AlphaFoldDB" id="A0ABD3WUG3"/>
<organism evidence="1 2">
    <name type="scientific">Sinanodonta woodiana</name>
    <name type="common">Chinese pond mussel</name>
    <name type="synonym">Anodonta woodiana</name>
    <dbReference type="NCBI Taxonomy" id="1069815"/>
    <lineage>
        <taxon>Eukaryota</taxon>
        <taxon>Metazoa</taxon>
        <taxon>Spiralia</taxon>
        <taxon>Lophotrochozoa</taxon>
        <taxon>Mollusca</taxon>
        <taxon>Bivalvia</taxon>
        <taxon>Autobranchia</taxon>
        <taxon>Heteroconchia</taxon>
        <taxon>Palaeoheterodonta</taxon>
        <taxon>Unionida</taxon>
        <taxon>Unionoidea</taxon>
        <taxon>Unionidae</taxon>
        <taxon>Unioninae</taxon>
        <taxon>Sinanodonta</taxon>
    </lineage>
</organism>
<sequence length="183" mass="20973">MYSGFILCSPDFSDECLKRPTLGKPVSNFCMMALSNLLKLYNHIVNLNCVFIPLFWDPEKPTITIMWTNINTADKNGFIKNIKVLWIPNHFVPMTSDYKEITSSPKSTKAAVRTDAESIRETILGSTTWLEDPAVEDIQITPSQSTSEMEDSHRDTRSRQMTIVRTFQIYLQEETSKIKTGRK</sequence>
<gene>
    <name evidence="1" type="ORF">ACJMK2_034669</name>
</gene>
<protein>
    <submittedName>
        <fullName evidence="1">Uncharacterized protein</fullName>
    </submittedName>
</protein>